<dbReference type="Proteomes" id="UP000315471">
    <property type="component" value="Unassembled WGS sequence"/>
</dbReference>
<keyword evidence="2" id="KW-1185">Reference proteome</keyword>
<protein>
    <submittedName>
        <fullName evidence="1">Uncharacterized protein</fullName>
    </submittedName>
</protein>
<dbReference type="AlphaFoldDB" id="A0A5C6E4T4"/>
<name>A0A5C6E4T4_9BACT</name>
<organism evidence="1 2">
    <name type="scientific">Novipirellula aureliae</name>
    <dbReference type="NCBI Taxonomy" id="2527966"/>
    <lineage>
        <taxon>Bacteria</taxon>
        <taxon>Pseudomonadati</taxon>
        <taxon>Planctomycetota</taxon>
        <taxon>Planctomycetia</taxon>
        <taxon>Pirellulales</taxon>
        <taxon>Pirellulaceae</taxon>
        <taxon>Novipirellula</taxon>
    </lineage>
</organism>
<comment type="caution">
    <text evidence="1">The sequence shown here is derived from an EMBL/GenBank/DDBJ whole genome shotgun (WGS) entry which is preliminary data.</text>
</comment>
<reference evidence="1 2" key="1">
    <citation type="submission" date="2019-02" db="EMBL/GenBank/DDBJ databases">
        <title>Deep-cultivation of Planctomycetes and their phenomic and genomic characterization uncovers novel biology.</title>
        <authorList>
            <person name="Wiegand S."/>
            <person name="Jogler M."/>
            <person name="Boedeker C."/>
            <person name="Pinto D."/>
            <person name="Vollmers J."/>
            <person name="Rivas-Marin E."/>
            <person name="Kohn T."/>
            <person name="Peeters S.H."/>
            <person name="Heuer A."/>
            <person name="Rast P."/>
            <person name="Oberbeckmann S."/>
            <person name="Bunk B."/>
            <person name="Jeske O."/>
            <person name="Meyerdierks A."/>
            <person name="Storesund J.E."/>
            <person name="Kallscheuer N."/>
            <person name="Luecker S."/>
            <person name="Lage O.M."/>
            <person name="Pohl T."/>
            <person name="Merkel B.J."/>
            <person name="Hornburger P."/>
            <person name="Mueller R.-W."/>
            <person name="Bruemmer F."/>
            <person name="Labrenz M."/>
            <person name="Spormann A.M."/>
            <person name="Op Den Camp H."/>
            <person name="Overmann J."/>
            <person name="Amann R."/>
            <person name="Jetten M.S.M."/>
            <person name="Mascher T."/>
            <person name="Medema M.H."/>
            <person name="Devos D.P."/>
            <person name="Kaster A.-K."/>
            <person name="Ovreas L."/>
            <person name="Rohde M."/>
            <person name="Galperin M.Y."/>
            <person name="Jogler C."/>
        </authorList>
    </citation>
    <scope>NUCLEOTIDE SEQUENCE [LARGE SCALE GENOMIC DNA]</scope>
    <source>
        <strain evidence="1 2">Q31b</strain>
    </source>
</reference>
<proteinExistence type="predicted"/>
<dbReference type="EMBL" id="SJPY01000002">
    <property type="protein sequence ID" value="TWU43942.1"/>
    <property type="molecule type" value="Genomic_DNA"/>
</dbReference>
<evidence type="ECO:0000313" key="1">
    <source>
        <dbReference type="EMBL" id="TWU43942.1"/>
    </source>
</evidence>
<gene>
    <name evidence="1" type="ORF">Q31b_14750</name>
</gene>
<sequence length="54" mass="5990">MFPLFAQMPNLIDFSGSFALEMARSGLGNKCLQVIHKASLSTEDNCAIYNPIQR</sequence>
<evidence type="ECO:0000313" key="2">
    <source>
        <dbReference type="Proteomes" id="UP000315471"/>
    </source>
</evidence>
<accession>A0A5C6E4T4</accession>